<feature type="domain" description="Ricin B lectin" evidence="2">
    <location>
        <begin position="27"/>
        <end position="156"/>
    </location>
</feature>
<gene>
    <name evidence="3" type="ORF">AAF712_006609</name>
</gene>
<organism evidence="3 4">
    <name type="scientific">Marasmius tenuissimus</name>
    <dbReference type="NCBI Taxonomy" id="585030"/>
    <lineage>
        <taxon>Eukaryota</taxon>
        <taxon>Fungi</taxon>
        <taxon>Dikarya</taxon>
        <taxon>Basidiomycota</taxon>
        <taxon>Agaricomycotina</taxon>
        <taxon>Agaricomycetes</taxon>
        <taxon>Agaricomycetidae</taxon>
        <taxon>Agaricales</taxon>
        <taxon>Marasmiineae</taxon>
        <taxon>Marasmiaceae</taxon>
        <taxon>Marasmius</taxon>
    </lineage>
</organism>
<dbReference type="Pfam" id="PF00652">
    <property type="entry name" value="Ricin_B_lectin"/>
    <property type="match status" value="2"/>
</dbReference>
<name>A0ABR2ZYK4_9AGAR</name>
<accession>A0ABR2ZYK4</accession>
<dbReference type="Gene3D" id="2.80.10.50">
    <property type="match status" value="2"/>
</dbReference>
<evidence type="ECO:0000256" key="1">
    <source>
        <dbReference type="SAM" id="SignalP"/>
    </source>
</evidence>
<dbReference type="Proteomes" id="UP001437256">
    <property type="component" value="Unassembled WGS sequence"/>
</dbReference>
<sequence length="313" mass="33780">MRSTATFALRLLAFVAVSTAVQIQSSNPGFQAAGRRGCITAQNSAGAAAVVQDCNGSNEQNWVYSVGSSAAQQLKVNGDKCLDVQNGRNADGTKLQVWTCTNGNTNQLWTPNGDGTFQWAGTNKCVDLTGGNVANQNQLQIWTCDSNNVNQRWLGNSVTPPPDPPAANTKIYSSVFPPHQAVKVIAASTNANGAAVLLDDYDARSNSLPQGNRTWVMPAVGTTGQIKTFDGTMCLDVKNGDTTNGNTLQVWACSPGNPNQLWKIESLGEDRKYFVRWGGKCMQVKDGNLVNKGQVGIWDCNSTDMYQWWYEGQ</sequence>
<reference evidence="3 4" key="1">
    <citation type="submission" date="2024-05" db="EMBL/GenBank/DDBJ databases">
        <title>A draft genome resource for the thread blight pathogen Marasmius tenuissimus strain MS-2.</title>
        <authorList>
            <person name="Yulfo-Soto G.E."/>
            <person name="Baruah I.K."/>
            <person name="Amoako-Attah I."/>
            <person name="Bukari Y."/>
            <person name="Meinhardt L.W."/>
            <person name="Bailey B.A."/>
            <person name="Cohen S.P."/>
        </authorList>
    </citation>
    <scope>NUCLEOTIDE SEQUENCE [LARGE SCALE GENOMIC DNA]</scope>
    <source>
        <strain evidence="3 4">MS-2</strain>
    </source>
</reference>
<protein>
    <recommendedName>
        <fullName evidence="2">Ricin B lectin domain-containing protein</fullName>
    </recommendedName>
</protein>
<dbReference type="InterPro" id="IPR035992">
    <property type="entry name" value="Ricin_B-like_lectins"/>
</dbReference>
<dbReference type="SUPFAM" id="SSF50370">
    <property type="entry name" value="Ricin B-like lectins"/>
    <property type="match status" value="2"/>
</dbReference>
<feature type="domain" description="Ricin B lectin" evidence="2">
    <location>
        <begin position="192"/>
        <end position="312"/>
    </location>
</feature>
<evidence type="ECO:0000259" key="2">
    <source>
        <dbReference type="SMART" id="SM00458"/>
    </source>
</evidence>
<evidence type="ECO:0000313" key="3">
    <source>
        <dbReference type="EMBL" id="KAL0066350.1"/>
    </source>
</evidence>
<evidence type="ECO:0000313" key="4">
    <source>
        <dbReference type="Proteomes" id="UP001437256"/>
    </source>
</evidence>
<dbReference type="PROSITE" id="PS50231">
    <property type="entry name" value="RICIN_B_LECTIN"/>
    <property type="match status" value="2"/>
</dbReference>
<keyword evidence="4" id="KW-1185">Reference proteome</keyword>
<feature type="chain" id="PRO_5046184927" description="Ricin B lectin domain-containing protein" evidence="1">
    <location>
        <begin position="21"/>
        <end position="313"/>
    </location>
</feature>
<proteinExistence type="predicted"/>
<feature type="signal peptide" evidence="1">
    <location>
        <begin position="1"/>
        <end position="20"/>
    </location>
</feature>
<dbReference type="SMART" id="SM00458">
    <property type="entry name" value="RICIN"/>
    <property type="match status" value="2"/>
</dbReference>
<dbReference type="EMBL" id="JBBXMP010000036">
    <property type="protein sequence ID" value="KAL0066350.1"/>
    <property type="molecule type" value="Genomic_DNA"/>
</dbReference>
<comment type="caution">
    <text evidence="3">The sequence shown here is derived from an EMBL/GenBank/DDBJ whole genome shotgun (WGS) entry which is preliminary data.</text>
</comment>
<dbReference type="InterPro" id="IPR000772">
    <property type="entry name" value="Ricin_B_lectin"/>
</dbReference>
<dbReference type="CDD" id="cd00161">
    <property type="entry name" value="beta-trefoil_Ricin-like"/>
    <property type="match status" value="2"/>
</dbReference>
<keyword evidence="1" id="KW-0732">Signal</keyword>